<accession>W0SB55</accession>
<dbReference type="Pfam" id="PF01209">
    <property type="entry name" value="Ubie_methyltran"/>
    <property type="match status" value="1"/>
</dbReference>
<dbReference type="SUPFAM" id="SSF53335">
    <property type="entry name" value="S-adenosyl-L-methionine-dependent methyltransferases"/>
    <property type="match status" value="1"/>
</dbReference>
<dbReference type="InterPro" id="IPR029063">
    <property type="entry name" value="SAM-dependent_MTases_sf"/>
</dbReference>
<dbReference type="STRING" id="1223802.SUTH_00432"/>
<dbReference type="InterPro" id="IPR004033">
    <property type="entry name" value="UbiE/COQ5_MeTrFase"/>
</dbReference>
<protein>
    <recommendedName>
        <fullName evidence="4">Demethylmenaquinone methyltransferase</fullName>
    </recommendedName>
</protein>
<proteinExistence type="predicted"/>
<dbReference type="Proteomes" id="UP000031637">
    <property type="component" value="Chromosome"/>
</dbReference>
<dbReference type="HOGENOM" id="CLU_037990_0_0_4"/>
<evidence type="ECO:0008006" key="4">
    <source>
        <dbReference type="Google" id="ProtNLM"/>
    </source>
</evidence>
<dbReference type="PROSITE" id="PS51608">
    <property type="entry name" value="SAM_MT_UBIE"/>
    <property type="match status" value="1"/>
</dbReference>
<reference evidence="2 3" key="1">
    <citation type="journal article" date="2014" name="Syst. Appl. Microbiol.">
        <title>Complete genomes of freshwater sulfur oxidizers Sulfuricella denitrificans skB26 and Sulfuritalea hydrogenivorans sk43H: genetic insights into the sulfur oxidation pathway of betaproteobacteria.</title>
        <authorList>
            <person name="Watanabe T."/>
            <person name="Kojima H."/>
            <person name="Fukui M."/>
        </authorList>
    </citation>
    <scope>NUCLEOTIDE SEQUENCE [LARGE SCALE GENOMIC DNA]</scope>
    <source>
        <strain evidence="2">DSM22779</strain>
    </source>
</reference>
<dbReference type="KEGG" id="shd:SUTH_00432"/>
<dbReference type="Gene3D" id="3.40.50.150">
    <property type="entry name" value="Vaccinia Virus protein VP39"/>
    <property type="match status" value="1"/>
</dbReference>
<dbReference type="PANTHER" id="PTHR43591">
    <property type="entry name" value="METHYLTRANSFERASE"/>
    <property type="match status" value="1"/>
</dbReference>
<dbReference type="AlphaFoldDB" id="W0SB55"/>
<dbReference type="EMBL" id="AP012547">
    <property type="protein sequence ID" value="BAO28246.1"/>
    <property type="molecule type" value="Genomic_DNA"/>
</dbReference>
<dbReference type="CDD" id="cd02440">
    <property type="entry name" value="AdoMet_MTases"/>
    <property type="match status" value="1"/>
</dbReference>
<organism evidence="2 3">
    <name type="scientific">Sulfuritalea hydrogenivorans sk43H</name>
    <dbReference type="NCBI Taxonomy" id="1223802"/>
    <lineage>
        <taxon>Bacteria</taxon>
        <taxon>Pseudomonadati</taxon>
        <taxon>Pseudomonadota</taxon>
        <taxon>Betaproteobacteria</taxon>
        <taxon>Nitrosomonadales</taxon>
        <taxon>Sterolibacteriaceae</taxon>
        <taxon>Sulfuritalea</taxon>
    </lineage>
</organism>
<evidence type="ECO:0000313" key="2">
    <source>
        <dbReference type="EMBL" id="BAO28246.1"/>
    </source>
</evidence>
<dbReference type="OrthoDB" id="529208at2"/>
<dbReference type="GO" id="GO:0008168">
    <property type="term" value="F:methyltransferase activity"/>
    <property type="evidence" value="ECO:0007669"/>
    <property type="project" value="InterPro"/>
</dbReference>
<evidence type="ECO:0000313" key="3">
    <source>
        <dbReference type="Proteomes" id="UP000031637"/>
    </source>
</evidence>
<dbReference type="RefSeq" id="WP_041096734.1">
    <property type="nucleotide sequence ID" value="NZ_AP012547.1"/>
</dbReference>
<evidence type="ECO:0000256" key="1">
    <source>
        <dbReference type="ARBA" id="ARBA00022428"/>
    </source>
</evidence>
<dbReference type="GO" id="GO:0009234">
    <property type="term" value="P:menaquinone biosynthetic process"/>
    <property type="evidence" value="ECO:0007669"/>
    <property type="project" value="UniProtKB-KW"/>
</dbReference>
<keyword evidence="1" id="KW-0474">Menaquinone biosynthesis</keyword>
<keyword evidence="3" id="KW-1185">Reference proteome</keyword>
<name>W0SB55_9PROT</name>
<gene>
    <name evidence="2" type="ORF">SUTH_00432</name>
</gene>
<sequence length="253" mass="28555">MAPPPLASREAVREERFSDVWSNELNDAFADIARYYDRANEIAALGLWSTFLKRFMQTVDIKPQQKVLDVCAGTNAIGIALLKREPTLDVHAMDRSAEMQTVGQQNATALGFQIKSTIGDVHTLPFPDNHFDVVTLQFASRHLRVREVFTEILRVLKPGGHFHHSDMLRPRNPIVKNLYYAYLKTCLNFTSLIVGSSPAATKFKQYFIDALDLFYTAEELSIVLRELGFVEVTVDTVFHGMIGFHRAVKPATP</sequence>